<keyword evidence="8" id="KW-1185">Reference proteome</keyword>
<evidence type="ECO:0000256" key="5">
    <source>
        <dbReference type="ARBA" id="ARBA00023002"/>
    </source>
</evidence>
<evidence type="ECO:0000256" key="1">
    <source>
        <dbReference type="ARBA" id="ARBA00001917"/>
    </source>
</evidence>
<dbReference type="GO" id="GO:0003959">
    <property type="term" value="F:NADPH dehydrogenase activity"/>
    <property type="evidence" value="ECO:0007669"/>
    <property type="project" value="InterPro"/>
</dbReference>
<evidence type="ECO:0000259" key="6">
    <source>
        <dbReference type="Pfam" id="PF00724"/>
    </source>
</evidence>
<dbReference type="GO" id="GO:0010181">
    <property type="term" value="F:FMN binding"/>
    <property type="evidence" value="ECO:0007669"/>
    <property type="project" value="InterPro"/>
</dbReference>
<dbReference type="PANTHER" id="PTHR43303:SF4">
    <property type="entry name" value="NADPH DEHYDROGENASE C23G7.10C-RELATED"/>
    <property type="match status" value="1"/>
</dbReference>
<dbReference type="AlphaFoldDB" id="A0A3G2R1V2"/>
<comment type="cofactor">
    <cofactor evidence="1">
        <name>FMN</name>
        <dbReference type="ChEBI" id="CHEBI:58210"/>
    </cofactor>
</comment>
<dbReference type="InterPro" id="IPR013785">
    <property type="entry name" value="Aldolase_TIM"/>
</dbReference>
<dbReference type="Gene3D" id="3.20.20.70">
    <property type="entry name" value="Aldolase class I"/>
    <property type="match status" value="1"/>
</dbReference>
<dbReference type="CDD" id="cd02932">
    <property type="entry name" value="OYE_YqiM_FMN"/>
    <property type="match status" value="1"/>
</dbReference>
<dbReference type="InterPro" id="IPR001155">
    <property type="entry name" value="OxRdtase_FMN_N"/>
</dbReference>
<dbReference type="RefSeq" id="WP_122013809.1">
    <property type="nucleotide sequence ID" value="NZ_CP033169.1"/>
</dbReference>
<evidence type="ECO:0000313" key="7">
    <source>
        <dbReference type="EMBL" id="AYO29319.1"/>
    </source>
</evidence>
<dbReference type="EMBL" id="CP033169">
    <property type="protein sequence ID" value="AYO29319.1"/>
    <property type="molecule type" value="Genomic_DNA"/>
</dbReference>
<feature type="domain" description="NADH:flavin oxidoreductase/NADH oxidase N-terminal" evidence="6">
    <location>
        <begin position="1"/>
        <end position="304"/>
    </location>
</feature>
<keyword evidence="4" id="KW-0521">NADP</keyword>
<dbReference type="KEGG" id="bacg:D2962_00705"/>
<reference evidence="7 8" key="1">
    <citation type="submission" date="2018-10" db="EMBL/GenBank/DDBJ databases">
        <authorList>
            <person name="Zhang X."/>
        </authorList>
    </citation>
    <scope>NUCLEOTIDE SEQUENCE [LARGE SCALE GENOMIC DNA]</scope>
    <source>
        <strain evidence="7 8">SK-G1</strain>
    </source>
</reference>
<organism evidence="7 8">
    <name type="scientific">Biomaibacter acetigenes</name>
    <dbReference type="NCBI Taxonomy" id="2316383"/>
    <lineage>
        <taxon>Bacteria</taxon>
        <taxon>Bacillati</taxon>
        <taxon>Bacillota</taxon>
        <taxon>Clostridia</taxon>
        <taxon>Thermosediminibacterales</taxon>
        <taxon>Tepidanaerobacteraceae</taxon>
        <taxon>Biomaibacter</taxon>
    </lineage>
</organism>
<evidence type="ECO:0000256" key="2">
    <source>
        <dbReference type="ARBA" id="ARBA00022630"/>
    </source>
</evidence>
<protein>
    <submittedName>
        <fullName evidence="7">NADH:flavin oxidoreductase/NADH oxidase</fullName>
    </submittedName>
</protein>
<dbReference type="GO" id="GO:0050661">
    <property type="term" value="F:NADP binding"/>
    <property type="evidence" value="ECO:0007669"/>
    <property type="project" value="InterPro"/>
</dbReference>
<dbReference type="Pfam" id="PF00724">
    <property type="entry name" value="Oxidored_FMN"/>
    <property type="match status" value="1"/>
</dbReference>
<dbReference type="PANTHER" id="PTHR43303">
    <property type="entry name" value="NADPH DEHYDROGENASE C23G7.10C-RELATED"/>
    <property type="match status" value="1"/>
</dbReference>
<dbReference type="SUPFAM" id="SSF51395">
    <property type="entry name" value="FMN-linked oxidoreductases"/>
    <property type="match status" value="1"/>
</dbReference>
<evidence type="ECO:0000256" key="4">
    <source>
        <dbReference type="ARBA" id="ARBA00022857"/>
    </source>
</evidence>
<dbReference type="Proteomes" id="UP000280960">
    <property type="component" value="Chromosome"/>
</dbReference>
<evidence type="ECO:0000313" key="8">
    <source>
        <dbReference type="Proteomes" id="UP000280960"/>
    </source>
</evidence>
<evidence type="ECO:0000256" key="3">
    <source>
        <dbReference type="ARBA" id="ARBA00022643"/>
    </source>
</evidence>
<dbReference type="InterPro" id="IPR044152">
    <property type="entry name" value="YqjM-like"/>
</dbReference>
<name>A0A3G2R1V2_9FIRM</name>
<gene>
    <name evidence="7" type="ORF">D2962_00705</name>
</gene>
<keyword evidence="3" id="KW-0288">FMN</keyword>
<keyword evidence="5" id="KW-0560">Oxidoreductase</keyword>
<sequence length="320" mass="35452">MSPMCMYSAGDDGKPNDWHFAHYAARAVGGVGLIMQEATAVERRGRISANDLGLWEDSQIEPLKKIVDFVHSMGCRMGVQLAHAGRKCGVKGERIVAPSSLHWSDEYPVPAELSKDEIKGIVKAFGYAAKRAVKVGYDTVEVHAAHGYLLHEFLSPLSNKRTDEYGGSRENRVRFLREVLMEVRSAIPDDMPLIVRLSATDFMEGGLDITETIEIVKLIKDKVDLVDTSAGGLLSPKLELYPGYQINYSEAVKRSTGLPTAAVGLITTPELAEEVIGNERADLVALGRVLLRQPYWPMYAAHVLKEDIPIPEQYLRGKYR</sequence>
<accession>A0A3G2R1V2</accession>
<keyword evidence="2" id="KW-0285">Flavoprotein</keyword>
<proteinExistence type="predicted"/>